<evidence type="ECO:0000313" key="7">
    <source>
        <dbReference type="EMBL" id="KAK7071699.1"/>
    </source>
</evidence>
<reference evidence="7 8" key="1">
    <citation type="submission" date="2023-11" db="EMBL/GenBank/DDBJ databases">
        <title>Halocaridina rubra genome assembly.</title>
        <authorList>
            <person name="Smith C."/>
        </authorList>
    </citation>
    <scope>NUCLEOTIDE SEQUENCE [LARGE SCALE GENOMIC DNA]</scope>
    <source>
        <strain evidence="7">EP-1</strain>
        <tissue evidence="7">Whole</tissue>
    </source>
</reference>
<evidence type="ECO:0000256" key="1">
    <source>
        <dbReference type="ARBA" id="ARBA00022527"/>
    </source>
</evidence>
<dbReference type="Proteomes" id="UP001381693">
    <property type="component" value="Unassembled WGS sequence"/>
</dbReference>
<keyword evidence="5" id="KW-0067">ATP-binding</keyword>
<dbReference type="Gene3D" id="1.10.510.10">
    <property type="entry name" value="Transferase(Phosphotransferase) domain 1"/>
    <property type="match status" value="1"/>
</dbReference>
<gene>
    <name evidence="7" type="primary">STK17B_3</name>
    <name evidence="7" type="ORF">SK128_016401</name>
</gene>
<dbReference type="InterPro" id="IPR011009">
    <property type="entry name" value="Kinase-like_dom_sf"/>
</dbReference>
<dbReference type="InterPro" id="IPR000719">
    <property type="entry name" value="Prot_kinase_dom"/>
</dbReference>
<evidence type="ECO:0000313" key="8">
    <source>
        <dbReference type="Proteomes" id="UP001381693"/>
    </source>
</evidence>
<evidence type="ECO:0000256" key="4">
    <source>
        <dbReference type="ARBA" id="ARBA00022777"/>
    </source>
</evidence>
<accession>A0AAN8X2G3</accession>
<dbReference type="GO" id="GO:0005524">
    <property type="term" value="F:ATP binding"/>
    <property type="evidence" value="ECO:0007669"/>
    <property type="project" value="UniProtKB-KW"/>
</dbReference>
<keyword evidence="1" id="KW-0723">Serine/threonine-protein kinase</keyword>
<comment type="caution">
    <text evidence="7">The sequence shown here is derived from an EMBL/GenBank/DDBJ whole genome shotgun (WGS) entry which is preliminary data.</text>
</comment>
<dbReference type="Pfam" id="PF00069">
    <property type="entry name" value="Pkinase"/>
    <property type="match status" value="1"/>
</dbReference>
<proteinExistence type="predicted"/>
<keyword evidence="2 7" id="KW-0808">Transferase</keyword>
<dbReference type="InterPro" id="IPR008271">
    <property type="entry name" value="Ser/Thr_kinase_AS"/>
</dbReference>
<dbReference type="SUPFAM" id="SSF56112">
    <property type="entry name" value="Protein kinase-like (PK-like)"/>
    <property type="match status" value="1"/>
</dbReference>
<dbReference type="PANTHER" id="PTHR24342">
    <property type="entry name" value="SERINE/THREONINE-PROTEIN KINASE 17"/>
    <property type="match status" value="1"/>
</dbReference>
<dbReference type="EMBL" id="JAXCGZ010014052">
    <property type="protein sequence ID" value="KAK7071699.1"/>
    <property type="molecule type" value="Genomic_DNA"/>
</dbReference>
<dbReference type="PROSITE" id="PS50011">
    <property type="entry name" value="PROTEIN_KINASE_DOM"/>
    <property type="match status" value="1"/>
</dbReference>
<dbReference type="GO" id="GO:0035556">
    <property type="term" value="P:intracellular signal transduction"/>
    <property type="evidence" value="ECO:0007669"/>
    <property type="project" value="TreeGrafter"/>
</dbReference>
<evidence type="ECO:0000256" key="5">
    <source>
        <dbReference type="ARBA" id="ARBA00022840"/>
    </source>
</evidence>
<evidence type="ECO:0000256" key="3">
    <source>
        <dbReference type="ARBA" id="ARBA00022741"/>
    </source>
</evidence>
<dbReference type="GO" id="GO:0005634">
    <property type="term" value="C:nucleus"/>
    <property type="evidence" value="ECO:0007669"/>
    <property type="project" value="TreeGrafter"/>
</dbReference>
<keyword evidence="8" id="KW-1185">Reference proteome</keyword>
<protein>
    <submittedName>
        <fullName evidence="7">Stk17bp</fullName>
        <ecNumber evidence="7">2.7.11.1</ecNumber>
    </submittedName>
</protein>
<organism evidence="7 8">
    <name type="scientific">Halocaridina rubra</name>
    <name type="common">Hawaiian red shrimp</name>
    <dbReference type="NCBI Taxonomy" id="373956"/>
    <lineage>
        <taxon>Eukaryota</taxon>
        <taxon>Metazoa</taxon>
        <taxon>Ecdysozoa</taxon>
        <taxon>Arthropoda</taxon>
        <taxon>Crustacea</taxon>
        <taxon>Multicrustacea</taxon>
        <taxon>Malacostraca</taxon>
        <taxon>Eumalacostraca</taxon>
        <taxon>Eucarida</taxon>
        <taxon>Decapoda</taxon>
        <taxon>Pleocyemata</taxon>
        <taxon>Caridea</taxon>
        <taxon>Atyoidea</taxon>
        <taxon>Atyidae</taxon>
        <taxon>Halocaridina</taxon>
    </lineage>
</organism>
<feature type="domain" description="Protein kinase" evidence="6">
    <location>
        <begin position="1"/>
        <end position="109"/>
    </location>
</feature>
<dbReference type="PANTHER" id="PTHR24342:SF12">
    <property type="entry name" value="DEATH-ASSOCIATED PROTEIN KINASE RELATED"/>
    <property type="match status" value="1"/>
</dbReference>
<sequence>MENNAIFRHTLYLICSAGGGDLQRLLDDAVSLPECDVRNILQQVLRGLAFLHTRTIAHLDIKPQNLVMMGDTPEAGVKLVDFGLSRVITPGTELTDIMGTPDYMGKLRK</sequence>
<dbReference type="GO" id="GO:0004674">
    <property type="term" value="F:protein serine/threonine kinase activity"/>
    <property type="evidence" value="ECO:0007669"/>
    <property type="project" value="UniProtKB-KW"/>
</dbReference>
<keyword evidence="3" id="KW-0547">Nucleotide-binding</keyword>
<evidence type="ECO:0000256" key="2">
    <source>
        <dbReference type="ARBA" id="ARBA00022679"/>
    </source>
</evidence>
<dbReference type="GO" id="GO:0043065">
    <property type="term" value="P:positive regulation of apoptotic process"/>
    <property type="evidence" value="ECO:0007669"/>
    <property type="project" value="TreeGrafter"/>
</dbReference>
<dbReference type="EC" id="2.7.11.1" evidence="7"/>
<dbReference type="PROSITE" id="PS00108">
    <property type="entry name" value="PROTEIN_KINASE_ST"/>
    <property type="match status" value="1"/>
</dbReference>
<evidence type="ECO:0000259" key="6">
    <source>
        <dbReference type="PROSITE" id="PS50011"/>
    </source>
</evidence>
<keyword evidence="4" id="KW-0418">Kinase</keyword>
<dbReference type="AlphaFoldDB" id="A0AAN8X2G3"/>
<name>A0AAN8X2G3_HALRR</name>